<organism evidence="2 3">
    <name type="scientific">Crassostrea virginica</name>
    <name type="common">Eastern oyster</name>
    <dbReference type="NCBI Taxonomy" id="6565"/>
    <lineage>
        <taxon>Eukaryota</taxon>
        <taxon>Metazoa</taxon>
        <taxon>Spiralia</taxon>
        <taxon>Lophotrochozoa</taxon>
        <taxon>Mollusca</taxon>
        <taxon>Bivalvia</taxon>
        <taxon>Autobranchia</taxon>
        <taxon>Pteriomorphia</taxon>
        <taxon>Ostreida</taxon>
        <taxon>Ostreoidea</taxon>
        <taxon>Ostreidae</taxon>
        <taxon>Crassostrea</taxon>
    </lineage>
</organism>
<feature type="transmembrane region" description="Helical" evidence="1">
    <location>
        <begin position="78"/>
        <end position="101"/>
    </location>
</feature>
<keyword evidence="1" id="KW-1133">Transmembrane helix</keyword>
<evidence type="ECO:0000313" key="2">
    <source>
        <dbReference type="Proteomes" id="UP000694844"/>
    </source>
</evidence>
<dbReference type="KEGG" id="cvn:111103506"/>
<protein>
    <submittedName>
        <fullName evidence="3">Uncharacterized protein LOC111103506</fullName>
    </submittedName>
</protein>
<keyword evidence="1" id="KW-0812">Transmembrane</keyword>
<evidence type="ECO:0000313" key="3">
    <source>
        <dbReference type="RefSeq" id="XP_022292535.1"/>
    </source>
</evidence>
<dbReference type="GeneID" id="111103506"/>
<dbReference type="Proteomes" id="UP000694844">
    <property type="component" value="Chromosome 7"/>
</dbReference>
<reference evidence="3" key="1">
    <citation type="submission" date="2025-08" db="UniProtKB">
        <authorList>
            <consortium name="RefSeq"/>
        </authorList>
    </citation>
    <scope>IDENTIFICATION</scope>
    <source>
        <tissue evidence="3">Whole sample</tissue>
    </source>
</reference>
<keyword evidence="2" id="KW-1185">Reference proteome</keyword>
<keyword evidence="1" id="KW-0472">Membrane</keyword>
<gene>
    <name evidence="3" type="primary">LOC111103506</name>
</gene>
<dbReference type="AlphaFoldDB" id="A0A8B8AMW5"/>
<dbReference type="RefSeq" id="XP_022292535.1">
    <property type="nucleotide sequence ID" value="XM_022436827.1"/>
</dbReference>
<evidence type="ECO:0000256" key="1">
    <source>
        <dbReference type="SAM" id="Phobius"/>
    </source>
</evidence>
<proteinExistence type="predicted"/>
<name>A0A8B8AMW5_CRAVI</name>
<accession>A0A8B8AMW5</accession>
<sequence>MCSFDTGCPGTGIMSTPMDKNIIRTSSRTHDLSFTNRKQSHVFFTTKSTKLNLKEIADNGLSNCDEKKEQRYRFDLQASVIGLTAISGVFLVLYIGLHLFINLKSKNESPYPVQLNA</sequence>